<feature type="non-terminal residue" evidence="1">
    <location>
        <position position="86"/>
    </location>
</feature>
<dbReference type="GO" id="GO:0006508">
    <property type="term" value="P:proteolysis"/>
    <property type="evidence" value="ECO:0007669"/>
    <property type="project" value="UniProtKB-KW"/>
</dbReference>
<protein>
    <submittedName>
        <fullName evidence="1">PrsW family intramembrane metalloprotease</fullName>
    </submittedName>
</protein>
<dbReference type="Pfam" id="PF13367">
    <property type="entry name" value="PrsW-protease"/>
    <property type="match status" value="1"/>
</dbReference>
<keyword evidence="1" id="KW-0378">Hydrolase</keyword>
<dbReference type="GO" id="GO:0008237">
    <property type="term" value="F:metallopeptidase activity"/>
    <property type="evidence" value="ECO:0007669"/>
    <property type="project" value="UniProtKB-KW"/>
</dbReference>
<sequence>CLGGMLAVPLVVPIQAYIQTLTGDQTLLTILWSFAEEFLKFTAALTMGIISKSDDEPVDSMIYLLTAALGFAAFENVLYLFTPVSS</sequence>
<feature type="non-terminal residue" evidence="1">
    <location>
        <position position="1"/>
    </location>
</feature>
<dbReference type="AlphaFoldDB" id="A0A6G2D6N5"/>
<organism evidence="1 2">
    <name type="scientific">Streptococcus pneumoniae</name>
    <dbReference type="NCBI Taxonomy" id="1313"/>
    <lineage>
        <taxon>Bacteria</taxon>
        <taxon>Bacillati</taxon>
        <taxon>Bacillota</taxon>
        <taxon>Bacilli</taxon>
        <taxon>Lactobacillales</taxon>
        <taxon>Streptococcaceae</taxon>
        <taxon>Streptococcus</taxon>
    </lineage>
</organism>
<comment type="caution">
    <text evidence="1">The sequence shown here is derived from an EMBL/GenBank/DDBJ whole genome shotgun (WGS) entry which is preliminary data.</text>
</comment>
<name>A0A6G2D6N5_STREE</name>
<dbReference type="InterPro" id="IPR026898">
    <property type="entry name" value="PrsW"/>
</dbReference>
<gene>
    <name evidence="1" type="ORF">GM539_14115</name>
</gene>
<proteinExistence type="predicted"/>
<accession>A0A6G2D6N5</accession>
<evidence type="ECO:0000313" key="2">
    <source>
        <dbReference type="Proteomes" id="UP000474228"/>
    </source>
</evidence>
<reference evidence="1 2" key="1">
    <citation type="submission" date="2019-11" db="EMBL/GenBank/DDBJ databases">
        <title>Growth characteristics of pneumococcus vary with the chemical composition of the capsule and with environmental conditions.</title>
        <authorList>
            <person name="Tothpal A."/>
            <person name="Desobry K."/>
            <person name="Joshi S."/>
            <person name="Wyllie A.L."/>
            <person name="Weinberger D.M."/>
        </authorList>
    </citation>
    <scope>NUCLEOTIDE SEQUENCE [LARGE SCALE GENOMIC DNA]</scope>
    <source>
        <strain evidence="2">pnumococcus22F</strain>
    </source>
</reference>
<evidence type="ECO:0000313" key="1">
    <source>
        <dbReference type="EMBL" id="MTV64467.1"/>
    </source>
</evidence>
<keyword evidence="1" id="KW-0645">Protease</keyword>
<dbReference type="Proteomes" id="UP000474228">
    <property type="component" value="Unassembled WGS sequence"/>
</dbReference>
<keyword evidence="1" id="KW-0482">Metalloprotease</keyword>
<dbReference type="EMBL" id="WNHJ01000806">
    <property type="protein sequence ID" value="MTV64467.1"/>
    <property type="molecule type" value="Genomic_DNA"/>
</dbReference>